<protein>
    <submittedName>
        <fullName evidence="1">Uncharacterized protein</fullName>
    </submittedName>
</protein>
<gene>
    <name evidence="1" type="ORF">CPT_Premi_014</name>
</gene>
<name>A0ABZ0ZXN5_9CAUD</name>
<sequence>MYQLKVNIGSRVRNIRKHSVNYGKVGFVERETLGGLNSKWLVRYNDGTCGTYFKHLAHKALQVVDEHKSVKQTLKEQHKEERIMIKRDRRNVLTGWTQSEMIKQHGHTTGVVQFNQRALGKTTGQALSIIGNAIVQPNTPVSFHNIDHAIFEHKVSPRVANVNMEKTIKYLIDTLGFKGIRFNNNNSIIFNPIVTEETYVERV</sequence>
<evidence type="ECO:0000313" key="1">
    <source>
        <dbReference type="EMBL" id="WQZ01154.1"/>
    </source>
</evidence>
<proteinExistence type="predicted"/>
<dbReference type="EMBL" id="OR798392">
    <property type="protein sequence ID" value="WQZ01154.1"/>
    <property type="molecule type" value="Genomic_DNA"/>
</dbReference>
<reference evidence="1 2" key="1">
    <citation type="submission" date="2024-01" db="EMBL/GenBank/DDBJ databases">
        <title>The Complete Genome Sequence of Proteus phage Premi.</title>
        <authorList>
            <person name="Valencia Toxqui G."/>
        </authorList>
    </citation>
    <scope>NUCLEOTIDE SEQUENCE [LARGE SCALE GENOMIC DNA]</scope>
</reference>
<accession>A0ABZ0ZXN5</accession>
<organism evidence="1 2">
    <name type="scientific">Proteus phage Premi</name>
    <dbReference type="NCBI Taxonomy" id="3097470"/>
    <lineage>
        <taxon>Viruses</taxon>
        <taxon>Duplodnaviria</taxon>
        <taxon>Heunggongvirae</taxon>
        <taxon>Uroviricota</taxon>
        <taxon>Caudoviricetes</taxon>
        <taxon>Autographivirales</taxon>
        <taxon>Autosignataviridae</taxon>
        <taxon>Molineuxvirinae</taxon>
        <taxon>Acadevirus</taxon>
        <taxon>Acadevirus premi</taxon>
    </lineage>
</organism>
<dbReference type="Proteomes" id="UP001326433">
    <property type="component" value="Segment"/>
</dbReference>
<keyword evidence="2" id="KW-1185">Reference proteome</keyword>
<evidence type="ECO:0000313" key="2">
    <source>
        <dbReference type="Proteomes" id="UP001326433"/>
    </source>
</evidence>